<reference evidence="2" key="1">
    <citation type="submission" date="2017-07" db="EMBL/GenBank/DDBJ databases">
        <title>A rash of human herpesvirus 6 genomes.</title>
        <authorList>
            <person name="Greninger A.L."/>
            <person name="Hall Sedlak R."/>
            <person name="Roychoudhury P."/>
            <person name="Xie H."/>
            <person name="Guan J."/>
            <person name="Peddu V."/>
            <person name="Huang M.-L."/>
            <person name="Cook L."/>
            <person name="Yoshikawa T."/>
            <person name="Caserta M."/>
            <person name="Hill J.A."/>
            <person name="Jerome K.R."/>
        </authorList>
    </citation>
    <scope>NUCLEOTIDE SEQUENCE</scope>
    <source>
        <strain evidence="2">02-542-S1a</strain>
    </source>
</reference>
<sequence>MAHAKKRARRKLLTSTDDPILSSTFTMRPTSKIADAEIISREHDYIASKTQADSKKKLSSLSVIFDKTVLFEFYGIGDNNEKAIVYPIDPDFLLCDSENNCTLSPFL</sequence>
<name>A0A1W6JEC5_9BETA</name>
<proteinExistence type="predicted"/>
<evidence type="ECO:0008006" key="3">
    <source>
        <dbReference type="Google" id="ProtNLM"/>
    </source>
</evidence>
<reference evidence="1" key="2">
    <citation type="journal article" date="2018" name="BMC Genomics">
        <title>Comparative genomic, transcriptomic, and proteomic reannotation of human herpesvirus 6.</title>
        <authorList>
            <person name="Greninger A.L."/>
            <person name="Knudsen G.M."/>
            <person name="Roychoudhury P."/>
            <person name="Hanson D.J."/>
            <person name="Sedlak R.H."/>
            <person name="Xie H."/>
            <person name="Guan J."/>
            <person name="Nguyen T."/>
            <person name="Peddu V."/>
            <person name="Boeckh M."/>
            <person name="Huang M.L."/>
            <person name="Cook L."/>
            <person name="Depledge D.P."/>
            <person name="Zerr D.M."/>
            <person name="Koelle D.M."/>
            <person name="Gantt S."/>
            <person name="Yoshikawa T."/>
            <person name="Caserta M."/>
            <person name="Hill J.A."/>
            <person name="Jerome K.R."/>
        </authorList>
    </citation>
    <scope>NUCLEOTIDE SEQUENCE</scope>
    <source>
        <strain evidence="1">HP61C11</strain>
    </source>
</reference>
<evidence type="ECO:0000313" key="2">
    <source>
        <dbReference type="EMBL" id="AVQ93901.2"/>
    </source>
</evidence>
<organism evidence="1">
    <name type="scientific">Human betaherpesvirus 6</name>
    <dbReference type="NCBI Taxonomy" id="10368"/>
    <lineage>
        <taxon>Viruses</taxon>
        <taxon>Duplodnaviria</taxon>
        <taxon>Heunggongvirae</taxon>
        <taxon>Peploviricota</taxon>
        <taxon>Herviviricetes</taxon>
        <taxon>Herpesvirales</taxon>
        <taxon>Orthoherpesviridae</taxon>
        <taxon>Betaherpesvirinae</taxon>
        <taxon>Roseolovirus</taxon>
    </lineage>
</organism>
<evidence type="ECO:0000313" key="1">
    <source>
        <dbReference type="EMBL" id="ARM60367.2"/>
    </source>
</evidence>
<protein>
    <recommendedName>
        <fullName evidence="3">U13</fullName>
    </recommendedName>
</protein>
<accession>A0A1W6JEC5</accession>
<dbReference type="EMBL" id="KY290178">
    <property type="protein sequence ID" value="ARM60367.2"/>
    <property type="molecule type" value="Genomic_DNA"/>
</dbReference>
<dbReference type="EMBL" id="MF511173">
    <property type="protein sequence ID" value="AVQ93901.2"/>
    <property type="molecule type" value="Genomic_DNA"/>
</dbReference>